<keyword evidence="4" id="KW-0812">Transmembrane</keyword>
<evidence type="ECO:0000313" key="7">
    <source>
        <dbReference type="Proteomes" id="UP000628079"/>
    </source>
</evidence>
<feature type="transmembrane region" description="Helical" evidence="4">
    <location>
        <begin position="48"/>
        <end position="66"/>
    </location>
</feature>
<comment type="caution">
    <text evidence="6">The sequence shown here is derived from an EMBL/GenBank/DDBJ whole genome shotgun (WGS) entry which is preliminary data.</text>
</comment>
<dbReference type="CDD" id="cd16917">
    <property type="entry name" value="HATPase_UhpB-NarQ-NarX-like"/>
    <property type="match status" value="1"/>
</dbReference>
<dbReference type="SUPFAM" id="SSF55874">
    <property type="entry name" value="ATPase domain of HSP90 chaperone/DNA topoisomerase II/histidine kinase"/>
    <property type="match status" value="1"/>
</dbReference>
<dbReference type="Gene3D" id="1.20.5.1930">
    <property type="match status" value="1"/>
</dbReference>
<evidence type="ECO:0000259" key="5">
    <source>
        <dbReference type="Pfam" id="PF07730"/>
    </source>
</evidence>
<dbReference type="PANTHER" id="PTHR24421:SF63">
    <property type="entry name" value="SENSOR HISTIDINE KINASE DESK"/>
    <property type="match status" value="1"/>
</dbReference>
<reference evidence="6" key="1">
    <citation type="journal article" date="2014" name="Int. J. Syst. Evol. Microbiol.">
        <title>Complete genome sequence of Corynebacterium casei LMG S-19264T (=DSM 44701T), isolated from a smear-ripened cheese.</title>
        <authorList>
            <consortium name="US DOE Joint Genome Institute (JGI-PGF)"/>
            <person name="Walter F."/>
            <person name="Albersmeier A."/>
            <person name="Kalinowski J."/>
            <person name="Ruckert C."/>
        </authorList>
    </citation>
    <scope>NUCLEOTIDE SEQUENCE</scope>
    <source>
        <strain evidence="6">CGMCC 1.10749</strain>
    </source>
</reference>
<keyword evidence="4" id="KW-1133">Transmembrane helix</keyword>
<feature type="domain" description="Signal transduction histidine kinase subgroup 3 dimerisation and phosphoacceptor" evidence="5">
    <location>
        <begin position="187"/>
        <end position="252"/>
    </location>
</feature>
<dbReference type="Proteomes" id="UP000628079">
    <property type="component" value="Unassembled WGS sequence"/>
</dbReference>
<gene>
    <name evidence="6" type="ORF">GCM10011314_05250</name>
</gene>
<evidence type="ECO:0000256" key="1">
    <source>
        <dbReference type="ARBA" id="ARBA00022679"/>
    </source>
</evidence>
<keyword evidence="4" id="KW-0472">Membrane</keyword>
<dbReference type="InterPro" id="IPR050482">
    <property type="entry name" value="Sensor_HK_TwoCompSys"/>
</dbReference>
<evidence type="ECO:0000256" key="4">
    <source>
        <dbReference type="SAM" id="Phobius"/>
    </source>
</evidence>
<keyword evidence="2 6" id="KW-0418">Kinase</keyword>
<dbReference type="InterPro" id="IPR036890">
    <property type="entry name" value="HATPase_C_sf"/>
</dbReference>
<name>A0A8H9FQB7_9MICO</name>
<dbReference type="Pfam" id="PF07730">
    <property type="entry name" value="HisKA_3"/>
    <property type="match status" value="1"/>
</dbReference>
<dbReference type="GO" id="GO:0016020">
    <property type="term" value="C:membrane"/>
    <property type="evidence" value="ECO:0007669"/>
    <property type="project" value="InterPro"/>
</dbReference>
<dbReference type="GO" id="GO:0046983">
    <property type="term" value="F:protein dimerization activity"/>
    <property type="evidence" value="ECO:0007669"/>
    <property type="project" value="InterPro"/>
</dbReference>
<proteinExistence type="predicted"/>
<feature type="transmembrane region" description="Helical" evidence="4">
    <location>
        <begin position="112"/>
        <end position="137"/>
    </location>
</feature>
<protein>
    <submittedName>
        <fullName evidence="6">Histidine kinase</fullName>
    </submittedName>
</protein>
<keyword evidence="3" id="KW-0902">Two-component regulatory system</keyword>
<accession>A0A8H9FQB7</accession>
<dbReference type="InterPro" id="IPR011712">
    <property type="entry name" value="Sig_transdc_His_kin_sub3_dim/P"/>
</dbReference>
<feature type="transmembrane region" description="Helical" evidence="4">
    <location>
        <begin position="20"/>
        <end position="39"/>
    </location>
</feature>
<dbReference type="AlphaFoldDB" id="A0A8H9FQB7"/>
<evidence type="ECO:0000256" key="3">
    <source>
        <dbReference type="ARBA" id="ARBA00023012"/>
    </source>
</evidence>
<evidence type="ECO:0000256" key="2">
    <source>
        <dbReference type="ARBA" id="ARBA00022777"/>
    </source>
</evidence>
<organism evidence="6 7">
    <name type="scientific">Knoellia flava</name>
    <dbReference type="NCBI Taxonomy" id="913969"/>
    <lineage>
        <taxon>Bacteria</taxon>
        <taxon>Bacillati</taxon>
        <taxon>Actinomycetota</taxon>
        <taxon>Actinomycetes</taxon>
        <taxon>Micrococcales</taxon>
        <taxon>Intrasporangiaceae</taxon>
        <taxon>Knoellia</taxon>
    </lineage>
</organism>
<dbReference type="Gene3D" id="3.30.565.10">
    <property type="entry name" value="Histidine kinase-like ATPase, C-terminal domain"/>
    <property type="match status" value="1"/>
</dbReference>
<feature type="transmembrane region" description="Helical" evidence="4">
    <location>
        <begin position="78"/>
        <end position="100"/>
    </location>
</feature>
<evidence type="ECO:0000313" key="6">
    <source>
        <dbReference type="EMBL" id="GGB68930.1"/>
    </source>
</evidence>
<dbReference type="EMBL" id="BMEA01000001">
    <property type="protein sequence ID" value="GGB68930.1"/>
    <property type="molecule type" value="Genomic_DNA"/>
</dbReference>
<dbReference type="PANTHER" id="PTHR24421">
    <property type="entry name" value="NITRATE/NITRITE SENSOR PROTEIN NARX-RELATED"/>
    <property type="match status" value="1"/>
</dbReference>
<sequence length="365" mass="38307">MTGPGSAANPPVAHPWQRWGWVMGGVWLVFLAFPVAGVVDSGASRPRVVAGVALFVLFAVVYLHGFQAMGRARSEREVVRGGLAHLGVLVAICVVIHALVGSASVGGGPYLVALAMFVLPMWAAVGLTVVVVGLTLWLTSVSSELADTWYLPGIVILVAVVTAVVRTIERRSILHDELAAELTVSAERDRLARDVHDVVGHTLTAMSLKADVAERLVAADPERARREIAEVAALSRQALAEVRAAVGGIRSARLDDEIASAARVLAAAGITAQLPEDLTVVDPRHRVVLAWVLREAVTNVVRHSGASVCRVALGPSSLTVEDDGRGPSGLREGNGLRGVRERVDAAGGVLRVADAAPGTRLEVTL</sequence>
<dbReference type="GO" id="GO:0000155">
    <property type="term" value="F:phosphorelay sensor kinase activity"/>
    <property type="evidence" value="ECO:0007669"/>
    <property type="project" value="InterPro"/>
</dbReference>
<feature type="transmembrane region" description="Helical" evidence="4">
    <location>
        <begin position="149"/>
        <end position="168"/>
    </location>
</feature>
<keyword evidence="1" id="KW-0808">Transferase</keyword>
<reference evidence="6" key="2">
    <citation type="submission" date="2020-09" db="EMBL/GenBank/DDBJ databases">
        <authorList>
            <person name="Sun Q."/>
            <person name="Zhou Y."/>
        </authorList>
    </citation>
    <scope>NUCLEOTIDE SEQUENCE</scope>
    <source>
        <strain evidence="6">CGMCC 1.10749</strain>
    </source>
</reference>